<sequence length="548" mass="63820">MKNLYWVAFLLFPLSLAAQSDNIDLGNKQYNLLDRLDIRTQNDTLLGFTSFKPYSRKKMTERVQWIDSMDQKGLLPFRLTPTDKYNIRQMLSDNWEWSSNDVYTRKPLLGVFYRRPGAFYAVNVPDFKLTINPVLNLQYGAANDGTGSIYQNTRGIVLRGVIANKVGFYTYLTDNQERDPAYVRDFVTKHDAVPGAGFYKDFSTNAYDYFDARGGIFFNAAKYFDIQFAYDKLFIGNGYRSLFLSDFSSNYLYLRISTRIWKFDYENIISQTIAPFPPFHLQRELRPQNYMMMHHLSLQVTRWLNLGFYENIMEDGSHGLQLSYLNPVIFYRSIEQQLGSVGKANIGFEVKANIAKSVQVYGQLLINEFVTKEVLHYRKGNFANKQAFQLGLKYIDVFNIKNLDLQFEANYIRPFTYTNYDSTTNFTHYNQPLAHPMGANLKEFIGILRYQPVPRLYITGKLMHNLQGLDSAGFNMGGDVFRSYNTRPRDYGFFIGSGIPTKTTYAALNLSYELIPNTFLDLNTTYRTNVFFYTLGFRMNIRQREFNF</sequence>
<name>A0A3E1Y6N6_9BACT</name>
<reference evidence="2 3" key="1">
    <citation type="submission" date="2018-07" db="EMBL/GenBank/DDBJ databases">
        <title>Chitinophaga K2CV101002-2 sp. nov., isolated from a monsoon evergreen broad-leaved forest soil.</title>
        <authorList>
            <person name="Lv Y."/>
        </authorList>
    </citation>
    <scope>NUCLEOTIDE SEQUENCE [LARGE SCALE GENOMIC DNA]</scope>
    <source>
        <strain evidence="2 3">GDMCC 1.1288</strain>
    </source>
</reference>
<gene>
    <name evidence="2" type="ORF">DVR12_21110</name>
</gene>
<dbReference type="AlphaFoldDB" id="A0A3E1Y6N6"/>
<feature type="chain" id="PRO_5017807781" description="Capsule assembly Wzi family protein" evidence="1">
    <location>
        <begin position="21"/>
        <end position="548"/>
    </location>
</feature>
<protein>
    <recommendedName>
        <fullName evidence="4">Capsule assembly Wzi family protein</fullName>
    </recommendedName>
</protein>
<dbReference type="Proteomes" id="UP000260644">
    <property type="component" value="Unassembled WGS sequence"/>
</dbReference>
<evidence type="ECO:0000313" key="3">
    <source>
        <dbReference type="Proteomes" id="UP000260644"/>
    </source>
</evidence>
<keyword evidence="1" id="KW-0732">Signal</keyword>
<evidence type="ECO:0000313" key="2">
    <source>
        <dbReference type="EMBL" id="RFS20217.1"/>
    </source>
</evidence>
<organism evidence="2 3">
    <name type="scientific">Chitinophaga silvatica</name>
    <dbReference type="NCBI Taxonomy" id="2282649"/>
    <lineage>
        <taxon>Bacteria</taxon>
        <taxon>Pseudomonadati</taxon>
        <taxon>Bacteroidota</taxon>
        <taxon>Chitinophagia</taxon>
        <taxon>Chitinophagales</taxon>
        <taxon>Chitinophagaceae</taxon>
        <taxon>Chitinophaga</taxon>
    </lineage>
</organism>
<evidence type="ECO:0000256" key="1">
    <source>
        <dbReference type="SAM" id="SignalP"/>
    </source>
</evidence>
<evidence type="ECO:0008006" key="4">
    <source>
        <dbReference type="Google" id="ProtNLM"/>
    </source>
</evidence>
<feature type="signal peptide" evidence="1">
    <location>
        <begin position="1"/>
        <end position="20"/>
    </location>
</feature>
<dbReference type="EMBL" id="QPMM01000011">
    <property type="protein sequence ID" value="RFS20217.1"/>
    <property type="molecule type" value="Genomic_DNA"/>
</dbReference>
<accession>A0A3E1Y6N6</accession>
<comment type="caution">
    <text evidence="2">The sequence shown here is derived from an EMBL/GenBank/DDBJ whole genome shotgun (WGS) entry which is preliminary data.</text>
</comment>
<dbReference type="OrthoDB" id="9808260at2"/>
<dbReference type="InterPro" id="IPR038636">
    <property type="entry name" value="Wzi_sf"/>
</dbReference>
<dbReference type="Gene3D" id="2.40.160.130">
    <property type="entry name" value="Capsule assembly protein Wzi"/>
    <property type="match status" value="1"/>
</dbReference>
<proteinExistence type="predicted"/>
<keyword evidence="3" id="KW-1185">Reference proteome</keyword>
<dbReference type="RefSeq" id="WP_116977779.1">
    <property type="nucleotide sequence ID" value="NZ_QPMM01000011.1"/>
</dbReference>